<comment type="caution">
    <text evidence="1">The sequence shown here is derived from an EMBL/GenBank/DDBJ whole genome shotgun (WGS) entry which is preliminary data.</text>
</comment>
<evidence type="ECO:0000313" key="1">
    <source>
        <dbReference type="EMBL" id="KAG2937555.1"/>
    </source>
</evidence>
<protein>
    <submittedName>
        <fullName evidence="1">Uncharacterized protein</fullName>
    </submittedName>
</protein>
<dbReference type="AlphaFoldDB" id="A0A8T1KXY2"/>
<proteinExistence type="predicted"/>
<name>A0A8T1KXY2_9STRA</name>
<dbReference type="EMBL" id="RCMK01000305">
    <property type="protein sequence ID" value="KAG2937555.1"/>
    <property type="molecule type" value="Genomic_DNA"/>
</dbReference>
<sequence>MEACLDLLDMHDIADWPSSTGSSVCQKLSSSANAFAHAM</sequence>
<gene>
    <name evidence="1" type="ORF">PC117_g11646</name>
</gene>
<organism evidence="1 2">
    <name type="scientific">Phytophthora cactorum</name>
    <dbReference type="NCBI Taxonomy" id="29920"/>
    <lineage>
        <taxon>Eukaryota</taxon>
        <taxon>Sar</taxon>
        <taxon>Stramenopiles</taxon>
        <taxon>Oomycota</taxon>
        <taxon>Peronosporomycetes</taxon>
        <taxon>Peronosporales</taxon>
        <taxon>Peronosporaceae</taxon>
        <taxon>Phytophthora</taxon>
    </lineage>
</organism>
<accession>A0A8T1KXY2</accession>
<dbReference type="Proteomes" id="UP000736787">
    <property type="component" value="Unassembled WGS sequence"/>
</dbReference>
<evidence type="ECO:0000313" key="2">
    <source>
        <dbReference type="Proteomes" id="UP000736787"/>
    </source>
</evidence>
<reference evidence="1" key="1">
    <citation type="submission" date="2018-10" db="EMBL/GenBank/DDBJ databases">
        <title>Effector identification in a new, highly contiguous assembly of the strawberry crown rot pathogen Phytophthora cactorum.</title>
        <authorList>
            <person name="Armitage A.D."/>
            <person name="Nellist C.F."/>
            <person name="Bates H."/>
            <person name="Vickerstaff R.J."/>
            <person name="Harrison R.J."/>
        </authorList>
    </citation>
    <scope>NUCLEOTIDE SEQUENCE</scope>
    <source>
        <strain evidence="1">4040</strain>
    </source>
</reference>